<sequence length="15" mass="1661">MVLSTEAPRCQLDVV</sequence>
<organism evidence="1 2">
    <name type="scientific">Rattus norvegicus</name>
    <name type="common">Rat</name>
    <dbReference type="NCBI Taxonomy" id="10116"/>
    <lineage>
        <taxon>Eukaryota</taxon>
        <taxon>Metazoa</taxon>
        <taxon>Chordata</taxon>
        <taxon>Craniata</taxon>
        <taxon>Vertebrata</taxon>
        <taxon>Euteleostomi</taxon>
        <taxon>Mammalia</taxon>
        <taxon>Eutheria</taxon>
        <taxon>Euarchontoglires</taxon>
        <taxon>Glires</taxon>
        <taxon>Rodentia</taxon>
        <taxon>Myomorpha</taxon>
        <taxon>Muroidea</taxon>
        <taxon>Muridae</taxon>
        <taxon>Murinae</taxon>
        <taxon>Rattus</taxon>
    </lineage>
</organism>
<proteinExistence type="predicted"/>
<reference evidence="2" key="1">
    <citation type="submission" date="2005-09" db="EMBL/GenBank/DDBJ databases">
        <authorList>
            <person name="Mural R.J."/>
            <person name="Li P.W."/>
            <person name="Adams M.D."/>
            <person name="Amanatides P.G."/>
            <person name="Baden-Tillson H."/>
            <person name="Barnstead M."/>
            <person name="Chin S.H."/>
            <person name="Dew I."/>
            <person name="Evans C.A."/>
            <person name="Ferriera S."/>
            <person name="Flanigan M."/>
            <person name="Fosler C."/>
            <person name="Glodek A."/>
            <person name="Gu Z."/>
            <person name="Holt R.A."/>
            <person name="Jennings D."/>
            <person name="Kraft C.L."/>
            <person name="Lu F."/>
            <person name="Nguyen T."/>
            <person name="Nusskern D.R."/>
            <person name="Pfannkoch C.M."/>
            <person name="Sitter C."/>
            <person name="Sutton G.G."/>
            <person name="Venter J.C."/>
            <person name="Wang Z."/>
            <person name="Woodage T."/>
            <person name="Zheng X.H."/>
            <person name="Zhong F."/>
        </authorList>
    </citation>
    <scope>NUCLEOTIDE SEQUENCE [LARGE SCALE GENOMIC DNA]</scope>
    <source>
        <strain>BN</strain>
        <strain evidence="2">Sprague-Dawley</strain>
    </source>
</reference>
<evidence type="ECO:0000313" key="1">
    <source>
        <dbReference type="EMBL" id="EDL79290.1"/>
    </source>
</evidence>
<dbReference type="EMBL" id="CH473949">
    <property type="protein sequence ID" value="EDL79290.1"/>
    <property type="molecule type" value="Genomic_DNA"/>
</dbReference>
<name>A6HMN9_RAT</name>
<protein>
    <submittedName>
        <fullName evidence="1">RCG26483</fullName>
    </submittedName>
</protein>
<dbReference type="Proteomes" id="UP000234681">
    <property type="component" value="Chromosome 3"/>
</dbReference>
<accession>A6HMN9</accession>
<evidence type="ECO:0000313" key="2">
    <source>
        <dbReference type="Proteomes" id="UP000234681"/>
    </source>
</evidence>
<gene>
    <name evidence="1" type="ORF">rCG_26483</name>
</gene>